<dbReference type="EMBL" id="CACRTV010000033">
    <property type="protein sequence ID" value="VYT98723.1"/>
    <property type="molecule type" value="Genomic_DNA"/>
</dbReference>
<reference evidence="3" key="1">
    <citation type="submission" date="2019-11" db="EMBL/GenBank/DDBJ databases">
        <authorList>
            <person name="Feng L."/>
        </authorList>
    </citation>
    <scope>NUCLEOTIDE SEQUENCE</scope>
    <source>
        <strain evidence="3">CParaputrificumLFYP93</strain>
    </source>
</reference>
<evidence type="ECO:0000256" key="1">
    <source>
        <dbReference type="SAM" id="Coils"/>
    </source>
</evidence>
<dbReference type="AlphaFoldDB" id="A0A6N3B6F9"/>
<feature type="region of interest" description="Disordered" evidence="2">
    <location>
        <begin position="181"/>
        <end position="202"/>
    </location>
</feature>
<sequence length="251" mass="28832">MSNILKINSKSSTTIDMLHPTSSNTNVDKLIVGTHYNKDTLYNMFVSVINFSSLDTSIRNIESVSLCLFLDDLIYYDLSYKNIVIYKNIEYPDLSKINWISPPKVSKNYHLDVCLPYNYVDGFINIDITSLYKFSISRNQDFSITLSSAATHGTSLVKFDSSTTNHVPYLEIKVSKDIPKNTKEYDPTEEKSYNDRRKTEHHVNINDYEEDIKKLKTVVSSLNDSLNSLKEENSKLKSRLDDLSIEPIIDK</sequence>
<gene>
    <name evidence="3" type="ORF">CPLFYP93_01095</name>
</gene>
<dbReference type="RefSeq" id="WP_156560089.1">
    <property type="nucleotide sequence ID" value="NZ_CACRTV010000033.1"/>
</dbReference>
<name>A0A6N3B6F9_9CLOT</name>
<accession>A0A6N3B6F9</accession>
<organism evidence="3">
    <name type="scientific">Clostridium paraputrificum</name>
    <dbReference type="NCBI Taxonomy" id="29363"/>
    <lineage>
        <taxon>Bacteria</taxon>
        <taxon>Bacillati</taxon>
        <taxon>Bacillota</taxon>
        <taxon>Clostridia</taxon>
        <taxon>Eubacteriales</taxon>
        <taxon>Clostridiaceae</taxon>
        <taxon>Clostridium</taxon>
    </lineage>
</organism>
<protein>
    <submittedName>
        <fullName evidence="3">Uncharacterized protein</fullName>
    </submittedName>
</protein>
<keyword evidence="1" id="KW-0175">Coiled coil</keyword>
<proteinExistence type="predicted"/>
<evidence type="ECO:0000256" key="2">
    <source>
        <dbReference type="SAM" id="MobiDB-lite"/>
    </source>
</evidence>
<feature type="coiled-coil region" evidence="1">
    <location>
        <begin position="205"/>
        <end position="246"/>
    </location>
</feature>
<evidence type="ECO:0000313" key="3">
    <source>
        <dbReference type="EMBL" id="VYT98723.1"/>
    </source>
</evidence>